<keyword evidence="2" id="KW-0808">Transferase</keyword>
<feature type="domain" description="N-acetyltransferase" evidence="1">
    <location>
        <begin position="29"/>
        <end position="177"/>
    </location>
</feature>
<dbReference type="PROSITE" id="PS51186">
    <property type="entry name" value="GNAT"/>
    <property type="match status" value="1"/>
</dbReference>
<sequence>MDLAAQPPQVIELDDRLTLRRFDGEADAPEFHRVIDESVEHLRPWMEWVADHSPAATTAFLARRAERWEAGEEFTYAIVLDGAISGACQIHRREETPVDAYEIGYWLHPAATGRGVAVRAARGLAEAAFRLPGVEQVLVVHEPHNHASAAVAERLGCTEQERLWEGDHEYRLWRLTRADLARVPGRVRG</sequence>
<proteinExistence type="predicted"/>
<comment type="caution">
    <text evidence="2">The sequence shown here is derived from an EMBL/GenBank/DDBJ whole genome shotgun (WGS) entry which is preliminary data.</text>
</comment>
<keyword evidence="2" id="KW-0012">Acyltransferase</keyword>
<dbReference type="SUPFAM" id="SSF55729">
    <property type="entry name" value="Acyl-CoA N-acyltransferases (Nat)"/>
    <property type="match status" value="1"/>
</dbReference>
<dbReference type="InterPro" id="IPR016181">
    <property type="entry name" value="Acyl_CoA_acyltransferase"/>
</dbReference>
<keyword evidence="3" id="KW-1185">Reference proteome</keyword>
<evidence type="ECO:0000313" key="3">
    <source>
        <dbReference type="Proteomes" id="UP001589716"/>
    </source>
</evidence>
<evidence type="ECO:0000259" key="1">
    <source>
        <dbReference type="PROSITE" id="PS51186"/>
    </source>
</evidence>
<name>A0ABV5QQ17_9ACTN</name>
<dbReference type="RefSeq" id="WP_345488492.1">
    <property type="nucleotide sequence ID" value="NZ_BAAAWU010000001.1"/>
</dbReference>
<dbReference type="EMBL" id="JBHMCT010000008">
    <property type="protein sequence ID" value="MFB9555134.1"/>
    <property type="molecule type" value="Genomic_DNA"/>
</dbReference>
<dbReference type="Gene3D" id="3.40.630.30">
    <property type="match status" value="1"/>
</dbReference>
<dbReference type="EC" id="2.3.-.-" evidence="2"/>
<organism evidence="2 3">
    <name type="scientific">Streptomyces roseoviridis</name>
    <dbReference type="NCBI Taxonomy" id="67361"/>
    <lineage>
        <taxon>Bacteria</taxon>
        <taxon>Bacillati</taxon>
        <taxon>Actinomycetota</taxon>
        <taxon>Actinomycetes</taxon>
        <taxon>Kitasatosporales</taxon>
        <taxon>Streptomycetaceae</taxon>
        <taxon>Streptomyces</taxon>
    </lineage>
</organism>
<reference evidence="2 3" key="1">
    <citation type="submission" date="2024-09" db="EMBL/GenBank/DDBJ databases">
        <authorList>
            <person name="Sun Q."/>
            <person name="Mori K."/>
        </authorList>
    </citation>
    <scope>NUCLEOTIDE SEQUENCE [LARGE SCALE GENOMIC DNA]</scope>
    <source>
        <strain evidence="2 3">JCM 4414</strain>
    </source>
</reference>
<dbReference type="PANTHER" id="PTHR43792">
    <property type="entry name" value="GNAT FAMILY, PUTATIVE (AFU_ORTHOLOGUE AFUA_3G00765)-RELATED-RELATED"/>
    <property type="match status" value="1"/>
</dbReference>
<gene>
    <name evidence="2" type="ORF">ACFFTP_13145</name>
</gene>
<dbReference type="Pfam" id="PF13302">
    <property type="entry name" value="Acetyltransf_3"/>
    <property type="match status" value="1"/>
</dbReference>
<evidence type="ECO:0000313" key="2">
    <source>
        <dbReference type="EMBL" id="MFB9555134.1"/>
    </source>
</evidence>
<protein>
    <submittedName>
        <fullName evidence="2">GNAT family N-acetyltransferase</fullName>
        <ecNumber evidence="2">2.3.-.-</ecNumber>
    </submittedName>
</protein>
<dbReference type="Proteomes" id="UP001589716">
    <property type="component" value="Unassembled WGS sequence"/>
</dbReference>
<accession>A0ABV5QQ17</accession>
<dbReference type="GO" id="GO:0016746">
    <property type="term" value="F:acyltransferase activity"/>
    <property type="evidence" value="ECO:0007669"/>
    <property type="project" value="UniProtKB-KW"/>
</dbReference>
<dbReference type="InterPro" id="IPR000182">
    <property type="entry name" value="GNAT_dom"/>
</dbReference>
<dbReference type="InterPro" id="IPR051531">
    <property type="entry name" value="N-acetyltransferase"/>
</dbReference>